<reference evidence="5 6" key="1">
    <citation type="journal article" date="2016" name="Environ. Microbiol.">
        <title>Genomic resolution of a cold subsurface aquifer community provides metabolic insights for novel microbes adapted to high CO concentrations.</title>
        <authorList>
            <person name="Probst A.J."/>
            <person name="Castelle C.J."/>
            <person name="Singh A."/>
            <person name="Brown C.T."/>
            <person name="Anantharaman K."/>
            <person name="Sharon I."/>
            <person name="Hug L.A."/>
            <person name="Burstein D."/>
            <person name="Emerson J.B."/>
            <person name="Thomas B.C."/>
            <person name="Banfield J.F."/>
        </authorList>
    </citation>
    <scope>NUCLEOTIDE SEQUENCE [LARGE SCALE GENOMIC DNA]</scope>
    <source>
        <strain evidence="5">CG1_02_37_22</strain>
    </source>
</reference>
<dbReference type="STRING" id="1805209.AUJ73_01025"/>
<dbReference type="AlphaFoldDB" id="A0A1J4TSH8"/>
<dbReference type="GO" id="GO:0030170">
    <property type="term" value="F:pyridoxal phosphate binding"/>
    <property type="evidence" value="ECO:0007669"/>
    <property type="project" value="InterPro"/>
</dbReference>
<dbReference type="PANTHER" id="PTHR11808:SF50">
    <property type="entry name" value="CYSTATHIONINE BETA-LYASE"/>
    <property type="match status" value="1"/>
</dbReference>
<comment type="similarity">
    <text evidence="4">Belongs to the trans-sulfuration enzymes family.</text>
</comment>
<dbReference type="Gene3D" id="3.40.640.10">
    <property type="entry name" value="Type I PLP-dependent aspartate aminotransferase-like (Major domain)"/>
    <property type="match status" value="1"/>
</dbReference>
<dbReference type="InterPro" id="IPR015424">
    <property type="entry name" value="PyrdxlP-dep_Trfase"/>
</dbReference>
<dbReference type="Proteomes" id="UP000183120">
    <property type="component" value="Unassembled WGS sequence"/>
</dbReference>
<evidence type="ECO:0000313" key="5">
    <source>
        <dbReference type="EMBL" id="OIO15196.1"/>
    </source>
</evidence>
<evidence type="ECO:0000256" key="3">
    <source>
        <dbReference type="ARBA" id="ARBA00023239"/>
    </source>
</evidence>
<dbReference type="InterPro" id="IPR000277">
    <property type="entry name" value="Cys/Met-Metab_PyrdxlP-dep_enz"/>
</dbReference>
<dbReference type="PANTHER" id="PTHR11808">
    <property type="entry name" value="TRANS-SULFURATION ENZYME FAMILY MEMBER"/>
    <property type="match status" value="1"/>
</dbReference>
<dbReference type="EMBL" id="MNUY01000016">
    <property type="protein sequence ID" value="OIO15196.1"/>
    <property type="molecule type" value="Genomic_DNA"/>
</dbReference>
<evidence type="ECO:0000313" key="6">
    <source>
        <dbReference type="Proteomes" id="UP000183120"/>
    </source>
</evidence>
<evidence type="ECO:0000256" key="1">
    <source>
        <dbReference type="ARBA" id="ARBA00001933"/>
    </source>
</evidence>
<dbReference type="Gene3D" id="3.90.1150.10">
    <property type="entry name" value="Aspartate Aminotransferase, domain 1"/>
    <property type="match status" value="1"/>
</dbReference>
<evidence type="ECO:0000256" key="2">
    <source>
        <dbReference type="ARBA" id="ARBA00022898"/>
    </source>
</evidence>
<dbReference type="InterPro" id="IPR015421">
    <property type="entry name" value="PyrdxlP-dep_Trfase_major"/>
</dbReference>
<dbReference type="GO" id="GO:0019346">
    <property type="term" value="P:transsulfuration"/>
    <property type="evidence" value="ECO:0007669"/>
    <property type="project" value="InterPro"/>
</dbReference>
<dbReference type="Pfam" id="PF01053">
    <property type="entry name" value="Cys_Met_Meta_PP"/>
    <property type="match status" value="1"/>
</dbReference>
<keyword evidence="3" id="KW-0456">Lyase</keyword>
<evidence type="ECO:0000256" key="4">
    <source>
        <dbReference type="RuleBase" id="RU362118"/>
    </source>
</evidence>
<proteinExistence type="inferred from homology"/>
<gene>
    <name evidence="5" type="ORF">AUJ73_01025</name>
</gene>
<name>A0A1J4TSH8_9BACT</name>
<sequence>MNNEELLDVSISDLTVDLEERLSILKNNLALLNQFSSKLNLLKIQLLQKSYKDVDRNIKFLKEKYSESLTIYKQFHKTIEGRNNKLFLINSLRNKKRELSEFIRTHQSILGSLLTSADWQSPSYSYSIYPLSGTQEGKILGTINDYKRDVHLDEEDFENNFVKEYVDRRADQKIQALLTNSGMAAFTTILNFLLSEKKTEGTILIGKSVYFQYKQIISKSFYRSVIEISEVDTDRLIKTIFTRKPKVVYIDSLSNSIDIPVPDLKWIFESVVKSYKEEIYFIIDNTCLSKTCQPYKLIPHHCNNLHLIIFESLMKYVHLGLDKITAGIILSKGQDSSKIFEYRKHSGTNILDSSVYVIPRPNRLILSKRLDRFQRNAFFLATSLQEFVDNNENCPLKKIIYPGLSNHPSYPWSRKMSFQGSFVNLLFREEFDSISQHKKFIDQAIKEAKKRNVELVAGTSFGLDITRIYLTSLWTDFGRPFIRIAVGTEDMMMMGEIAHVIISTLSHFRSIVPSSVLRTINRTKKRTGLKYL</sequence>
<organism evidence="5 6">
    <name type="scientific">Candidatus Gottesmanbacteria bacterium CG1_02_37_22</name>
    <dbReference type="NCBI Taxonomy" id="1805209"/>
    <lineage>
        <taxon>Bacteria</taxon>
        <taxon>Candidatus Gottesmaniibacteriota</taxon>
    </lineage>
</organism>
<protein>
    <recommendedName>
        <fullName evidence="7">Cystathionine gamma-synthase</fullName>
    </recommendedName>
</protein>
<comment type="caution">
    <text evidence="5">The sequence shown here is derived from an EMBL/GenBank/DDBJ whole genome shotgun (WGS) entry which is preliminary data.</text>
</comment>
<accession>A0A1J4TSH8</accession>
<evidence type="ECO:0008006" key="7">
    <source>
        <dbReference type="Google" id="ProtNLM"/>
    </source>
</evidence>
<comment type="cofactor">
    <cofactor evidence="1 4">
        <name>pyridoxal 5'-phosphate</name>
        <dbReference type="ChEBI" id="CHEBI:597326"/>
    </cofactor>
</comment>
<dbReference type="GO" id="GO:0047804">
    <property type="term" value="F:cysteine-S-conjugate beta-lyase activity"/>
    <property type="evidence" value="ECO:0007669"/>
    <property type="project" value="UniProtKB-ARBA"/>
</dbReference>
<keyword evidence="2 4" id="KW-0663">Pyridoxal phosphate</keyword>
<dbReference type="InterPro" id="IPR015422">
    <property type="entry name" value="PyrdxlP-dep_Trfase_small"/>
</dbReference>
<dbReference type="GO" id="GO:0005737">
    <property type="term" value="C:cytoplasm"/>
    <property type="evidence" value="ECO:0007669"/>
    <property type="project" value="TreeGrafter"/>
</dbReference>
<dbReference type="SUPFAM" id="SSF53383">
    <property type="entry name" value="PLP-dependent transferases"/>
    <property type="match status" value="1"/>
</dbReference>